<accession>A0ABR1ZXK1</accession>
<dbReference type="Proteomes" id="UP001472677">
    <property type="component" value="Unassembled WGS sequence"/>
</dbReference>
<keyword evidence="2" id="KW-1185">Reference proteome</keyword>
<evidence type="ECO:0000313" key="2">
    <source>
        <dbReference type="Proteomes" id="UP001472677"/>
    </source>
</evidence>
<sequence>MDNKHRRRNINPFGEELISDAHLLPAAAVGEKAGDSVKTSDHNPTATIGTALNVGAPATYKVSLYSQTRAVKISIGGTTNTKFQCTIREEELYCDIQSQFYAIWFDLLRTVSDGKHIVSTW</sequence>
<proteinExistence type="predicted"/>
<gene>
    <name evidence="1" type="ORF">V6N12_017984</name>
</gene>
<reference evidence="1 2" key="1">
    <citation type="journal article" date="2024" name="G3 (Bethesda)">
        <title>Genome assembly of Hibiscus sabdariffa L. provides insights into metabolisms of medicinal natural products.</title>
        <authorList>
            <person name="Kim T."/>
        </authorList>
    </citation>
    <scope>NUCLEOTIDE SEQUENCE [LARGE SCALE GENOMIC DNA]</scope>
    <source>
        <strain evidence="1">TK-2024</strain>
        <tissue evidence="1">Old leaves</tissue>
    </source>
</reference>
<name>A0ABR1ZXK1_9ROSI</name>
<organism evidence="1 2">
    <name type="scientific">Hibiscus sabdariffa</name>
    <name type="common">roselle</name>
    <dbReference type="NCBI Taxonomy" id="183260"/>
    <lineage>
        <taxon>Eukaryota</taxon>
        <taxon>Viridiplantae</taxon>
        <taxon>Streptophyta</taxon>
        <taxon>Embryophyta</taxon>
        <taxon>Tracheophyta</taxon>
        <taxon>Spermatophyta</taxon>
        <taxon>Magnoliopsida</taxon>
        <taxon>eudicotyledons</taxon>
        <taxon>Gunneridae</taxon>
        <taxon>Pentapetalae</taxon>
        <taxon>rosids</taxon>
        <taxon>malvids</taxon>
        <taxon>Malvales</taxon>
        <taxon>Malvaceae</taxon>
        <taxon>Malvoideae</taxon>
        <taxon>Hibiscus</taxon>
    </lineage>
</organism>
<protein>
    <submittedName>
        <fullName evidence="1">Uncharacterized protein</fullName>
    </submittedName>
</protein>
<dbReference type="EMBL" id="JBBPBM010001318">
    <property type="protein sequence ID" value="KAK8485123.1"/>
    <property type="molecule type" value="Genomic_DNA"/>
</dbReference>
<evidence type="ECO:0000313" key="1">
    <source>
        <dbReference type="EMBL" id="KAK8485123.1"/>
    </source>
</evidence>
<comment type="caution">
    <text evidence="1">The sequence shown here is derived from an EMBL/GenBank/DDBJ whole genome shotgun (WGS) entry which is preliminary data.</text>
</comment>